<dbReference type="EMBL" id="JAHXZJ010001492">
    <property type="protein sequence ID" value="KAH0552443.1"/>
    <property type="molecule type" value="Genomic_DNA"/>
</dbReference>
<accession>A0AAV7IFZ2</accession>
<feature type="region of interest" description="Disordered" evidence="1">
    <location>
        <begin position="98"/>
        <end position="172"/>
    </location>
</feature>
<evidence type="ECO:0000313" key="2">
    <source>
        <dbReference type="EMBL" id="KAH0552443.1"/>
    </source>
</evidence>
<dbReference type="Proteomes" id="UP000826195">
    <property type="component" value="Unassembled WGS sequence"/>
</dbReference>
<name>A0AAV7IFZ2_COTGL</name>
<comment type="caution">
    <text evidence="2">The sequence shown here is derived from an EMBL/GenBank/DDBJ whole genome shotgun (WGS) entry which is preliminary data.</text>
</comment>
<organism evidence="2 3">
    <name type="scientific">Cotesia glomerata</name>
    <name type="common">Lepidopteran parasitic wasp</name>
    <name type="synonym">Apanteles glomeratus</name>
    <dbReference type="NCBI Taxonomy" id="32391"/>
    <lineage>
        <taxon>Eukaryota</taxon>
        <taxon>Metazoa</taxon>
        <taxon>Ecdysozoa</taxon>
        <taxon>Arthropoda</taxon>
        <taxon>Hexapoda</taxon>
        <taxon>Insecta</taxon>
        <taxon>Pterygota</taxon>
        <taxon>Neoptera</taxon>
        <taxon>Endopterygota</taxon>
        <taxon>Hymenoptera</taxon>
        <taxon>Apocrita</taxon>
        <taxon>Ichneumonoidea</taxon>
        <taxon>Braconidae</taxon>
        <taxon>Microgastrinae</taxon>
        <taxon>Cotesia</taxon>
    </lineage>
</organism>
<feature type="compositionally biased region" description="Acidic residues" evidence="1">
    <location>
        <begin position="365"/>
        <end position="377"/>
    </location>
</feature>
<feature type="compositionally biased region" description="Polar residues" evidence="1">
    <location>
        <begin position="155"/>
        <end position="172"/>
    </location>
</feature>
<sequence length="519" mass="58713">MSKKYALVYWIESKTIQTSESAKIPVASRYDGATVRLKSQDNKNKSKYHDARIVRIRNDVTELDELEVDEETGQVIDRSQKVFSKKVLASKVLLKEEKKESEKRKNSVEKMREDNILKSKSFLTEEPKSKRSKSSKSPKDGTSLKNGSNKRGRPKNTSSEIPSTSSANTDAKIQKTQITEISLSSDAIDIGARDNEETIMDQEEIIDNISPKNVCFIPGGFYTRDFGFSQVSSSSMKYSLDPGRQNLLTKITKVEIFPNTGCYLPKSIMTSIDVLNLQEDDWKKYVTNILVQMFGDKLKFMSVKGYRGNIALHSKIQRALFNLINDKADPQISLQAFNLAINKACTNRKTSSAKVSIIVNHKKEDDDDKDDDDEDEQNFNRSLTNLKNYDDLPRFVSSSQVLSSAVSRTSSPVMVEEKEKNEEFLEDTYQNDRTNNLPPTDLDSSLHLDRSQATLLDTNNSMFPPSTNETTVEVDIPLRNSSHEQSTITLICSKSIVQHQPAVESRRLDRRRTLAVVMS</sequence>
<evidence type="ECO:0000256" key="1">
    <source>
        <dbReference type="SAM" id="MobiDB-lite"/>
    </source>
</evidence>
<feature type="region of interest" description="Disordered" evidence="1">
    <location>
        <begin position="363"/>
        <end position="382"/>
    </location>
</feature>
<reference evidence="2 3" key="1">
    <citation type="journal article" date="2021" name="J. Hered.">
        <title>A chromosome-level genome assembly of the parasitoid wasp, Cotesia glomerata (Hymenoptera: Braconidae).</title>
        <authorList>
            <person name="Pinto B.J."/>
            <person name="Weis J.J."/>
            <person name="Gamble T."/>
            <person name="Ode P.J."/>
            <person name="Paul R."/>
            <person name="Zaspel J.M."/>
        </authorList>
    </citation>
    <scope>NUCLEOTIDE SEQUENCE [LARGE SCALE GENOMIC DNA]</scope>
    <source>
        <strain evidence="2">CgM1</strain>
    </source>
</reference>
<dbReference type="AlphaFoldDB" id="A0AAV7IFZ2"/>
<proteinExistence type="predicted"/>
<evidence type="ECO:0008006" key="4">
    <source>
        <dbReference type="Google" id="ProtNLM"/>
    </source>
</evidence>
<keyword evidence="3" id="KW-1185">Reference proteome</keyword>
<evidence type="ECO:0000313" key="3">
    <source>
        <dbReference type="Proteomes" id="UP000826195"/>
    </source>
</evidence>
<gene>
    <name evidence="2" type="ORF">KQX54_010113</name>
</gene>
<feature type="compositionally biased region" description="Basic and acidic residues" evidence="1">
    <location>
        <begin position="98"/>
        <end position="129"/>
    </location>
</feature>
<protein>
    <recommendedName>
        <fullName evidence="4">BEN domain-containing protein</fullName>
    </recommendedName>
</protein>